<keyword evidence="1" id="KW-0175">Coiled coil</keyword>
<reference evidence="2 3" key="1">
    <citation type="submission" date="2024-05" db="EMBL/GenBank/DDBJ databases">
        <authorList>
            <person name="Venkateswaran K."/>
        </authorList>
    </citation>
    <scope>NUCLEOTIDE SEQUENCE [LARGE SCALE GENOMIC DNA]</scope>
    <source>
        <strain evidence="2 3">179-C4-2-HS</strain>
    </source>
</reference>
<feature type="coiled-coil region" evidence="1">
    <location>
        <begin position="52"/>
        <end position="79"/>
    </location>
</feature>
<evidence type="ECO:0000256" key="1">
    <source>
        <dbReference type="SAM" id="Coils"/>
    </source>
</evidence>
<comment type="caution">
    <text evidence="2">The sequence shown here is derived from an EMBL/GenBank/DDBJ whole genome shotgun (WGS) entry which is preliminary data.</text>
</comment>
<name>A0ABV4YNM4_9BACI</name>
<keyword evidence="3" id="KW-1185">Reference proteome</keyword>
<organism evidence="2 3">
    <name type="scientific">Neobacillus driksii</name>
    <dbReference type="NCBI Taxonomy" id="3035913"/>
    <lineage>
        <taxon>Bacteria</taxon>
        <taxon>Bacillati</taxon>
        <taxon>Bacillota</taxon>
        <taxon>Bacilli</taxon>
        <taxon>Bacillales</taxon>
        <taxon>Bacillaceae</taxon>
        <taxon>Neobacillus</taxon>
    </lineage>
</organism>
<evidence type="ECO:0000313" key="2">
    <source>
        <dbReference type="EMBL" id="MFB3166454.1"/>
    </source>
</evidence>
<evidence type="ECO:0000313" key="3">
    <source>
        <dbReference type="Proteomes" id="UP001241748"/>
    </source>
</evidence>
<accession>A0ABV4YNM4</accession>
<dbReference type="RefSeq" id="WP_306073806.1">
    <property type="nucleotide sequence ID" value="NZ_JAROBZ020000001.1"/>
</dbReference>
<gene>
    <name evidence="2" type="ORF">P5G62_004740</name>
</gene>
<protein>
    <submittedName>
        <fullName evidence="2">Uncharacterized protein</fullName>
    </submittedName>
</protein>
<proteinExistence type="predicted"/>
<dbReference type="Proteomes" id="UP001241748">
    <property type="component" value="Unassembled WGS sequence"/>
</dbReference>
<dbReference type="EMBL" id="JAROBZ020000001">
    <property type="protein sequence ID" value="MFB3166454.1"/>
    <property type="molecule type" value="Genomic_DNA"/>
</dbReference>
<sequence length="138" mass="16799">MVNQVGRYAASREVDELELMKMVMELPEKDKMLMWSQGYIDLVVEKLPEYARDILENRKKKWENTMAFYQDQIQEILNDEEFKKQAMGERKEFALFVIEHYRELQSLLFAAYDGKITDEDIRRFVYRRRFGGRKKYLH</sequence>